<evidence type="ECO:0000256" key="6">
    <source>
        <dbReference type="ARBA" id="ARBA00023136"/>
    </source>
</evidence>
<keyword evidence="9" id="KW-1185">Reference proteome</keyword>
<evidence type="ECO:0000313" key="8">
    <source>
        <dbReference type="EMBL" id="WGH77270.1"/>
    </source>
</evidence>
<dbReference type="EMBL" id="CP122537">
    <property type="protein sequence ID" value="WGH77270.1"/>
    <property type="molecule type" value="Genomic_DNA"/>
</dbReference>
<proteinExistence type="inferred from homology"/>
<evidence type="ECO:0000256" key="1">
    <source>
        <dbReference type="ARBA" id="ARBA00004651"/>
    </source>
</evidence>
<feature type="transmembrane region" description="Helical" evidence="7">
    <location>
        <begin position="282"/>
        <end position="301"/>
    </location>
</feature>
<feature type="transmembrane region" description="Helical" evidence="7">
    <location>
        <begin position="80"/>
        <end position="101"/>
    </location>
</feature>
<evidence type="ECO:0000256" key="3">
    <source>
        <dbReference type="ARBA" id="ARBA00022475"/>
    </source>
</evidence>
<feature type="transmembrane region" description="Helical" evidence="7">
    <location>
        <begin position="198"/>
        <end position="219"/>
    </location>
</feature>
<keyword evidence="6 7" id="KW-0472">Membrane</keyword>
<dbReference type="PANTHER" id="PTHR30250">
    <property type="entry name" value="PST FAMILY PREDICTED COLANIC ACID TRANSPORTER"/>
    <property type="match status" value="1"/>
</dbReference>
<evidence type="ECO:0000256" key="5">
    <source>
        <dbReference type="ARBA" id="ARBA00022989"/>
    </source>
</evidence>
<evidence type="ECO:0000256" key="2">
    <source>
        <dbReference type="ARBA" id="ARBA00007430"/>
    </source>
</evidence>
<comment type="similarity">
    <text evidence="2">Belongs to the polysaccharide synthase family.</text>
</comment>
<feature type="transmembrane region" description="Helical" evidence="7">
    <location>
        <begin position="166"/>
        <end position="186"/>
    </location>
</feature>
<comment type="subcellular location">
    <subcellularLocation>
        <location evidence="1">Cell membrane</location>
        <topology evidence="1">Multi-pass membrane protein</topology>
    </subcellularLocation>
</comment>
<evidence type="ECO:0000256" key="4">
    <source>
        <dbReference type="ARBA" id="ARBA00022692"/>
    </source>
</evidence>
<dbReference type="Pfam" id="PF13440">
    <property type="entry name" value="Polysacc_synt_3"/>
    <property type="match status" value="1"/>
</dbReference>
<feature type="transmembrane region" description="Helical" evidence="7">
    <location>
        <begin position="239"/>
        <end position="262"/>
    </location>
</feature>
<feature type="transmembrane region" description="Helical" evidence="7">
    <location>
        <begin position="107"/>
        <end position="125"/>
    </location>
</feature>
<name>A0ABY8LB50_9RHOB</name>
<feature type="transmembrane region" description="Helical" evidence="7">
    <location>
        <begin position="408"/>
        <end position="425"/>
    </location>
</feature>
<keyword evidence="3" id="KW-1003">Cell membrane</keyword>
<keyword evidence="4 7" id="KW-0812">Transmembrane</keyword>
<accession>A0ABY8LB50</accession>
<organism evidence="8 9">
    <name type="scientific">Jannaschia ovalis</name>
    <dbReference type="NCBI Taxonomy" id="3038773"/>
    <lineage>
        <taxon>Bacteria</taxon>
        <taxon>Pseudomonadati</taxon>
        <taxon>Pseudomonadota</taxon>
        <taxon>Alphaproteobacteria</taxon>
        <taxon>Rhodobacterales</taxon>
        <taxon>Roseobacteraceae</taxon>
        <taxon>Jannaschia</taxon>
    </lineage>
</organism>
<feature type="transmembrane region" description="Helical" evidence="7">
    <location>
        <begin position="37"/>
        <end position="56"/>
    </location>
</feature>
<dbReference type="PANTHER" id="PTHR30250:SF10">
    <property type="entry name" value="LIPOPOLYSACCHARIDE BIOSYNTHESIS PROTEIN WZXC"/>
    <property type="match status" value="1"/>
</dbReference>
<feature type="transmembrane region" description="Helical" evidence="7">
    <location>
        <begin position="373"/>
        <end position="396"/>
    </location>
</feature>
<keyword evidence="5 7" id="KW-1133">Transmembrane helix</keyword>
<evidence type="ECO:0000313" key="9">
    <source>
        <dbReference type="Proteomes" id="UP001243420"/>
    </source>
</evidence>
<sequence>MLRSAFLLLSGNAAHSALLFARNLALAALIPVEDYGIAATLVVAIAAVEMASAFGLQQQIVQARDGDDPRLQDALQGFQLFRGLLATLLMLALAWPLAWFFAVPQVAWGYAALALVPFCNALQHFDMHRYNRAGRFGALIGVQTTPALVSLILIWPLAWWLGDWRVMLGALVAYAALAAILSHVVAERRFRPVFDAALWGRTLRFGWPILLNAGLLFFVMQGDKMIVGRLAGMESLSSFALAVTLTLTPSLVLAGSLGTASLPKLSELADRQADFAGATARFIALCILCGMALGLVGLVGASILPAFVAGTAWAPLATLVGPMAVMQGIRLAKTGPALSALARGDTANAVVSNLPRIAALIVGWVALSNGADVLWLVWLGCAAEGAGLVLSAWAFARAAGTPLPWRSLALAAAGFGILVAAAVALG</sequence>
<dbReference type="RefSeq" id="WP_279963844.1">
    <property type="nucleotide sequence ID" value="NZ_CP122537.1"/>
</dbReference>
<feature type="transmembrane region" description="Helical" evidence="7">
    <location>
        <begin position="137"/>
        <end position="160"/>
    </location>
</feature>
<protein>
    <submittedName>
        <fullName evidence="8">Oligosaccharide flippase family protein</fullName>
    </submittedName>
</protein>
<evidence type="ECO:0000256" key="7">
    <source>
        <dbReference type="SAM" id="Phobius"/>
    </source>
</evidence>
<gene>
    <name evidence="8" type="ORF">P8627_09415</name>
</gene>
<dbReference type="Proteomes" id="UP001243420">
    <property type="component" value="Chromosome"/>
</dbReference>
<dbReference type="InterPro" id="IPR050833">
    <property type="entry name" value="Poly_Biosynth_Transport"/>
</dbReference>
<reference evidence="8 9" key="1">
    <citation type="submission" date="2023-04" db="EMBL/GenBank/DDBJ databases">
        <title>Jannaschia ovalis sp. nov., a marine bacterium isolated from sea tidal flat.</title>
        <authorList>
            <person name="Kwon D.Y."/>
            <person name="Kim J.-J."/>
        </authorList>
    </citation>
    <scope>NUCLEOTIDE SEQUENCE [LARGE SCALE GENOMIC DNA]</scope>
    <source>
        <strain evidence="8 9">GRR-S6-38</strain>
    </source>
</reference>